<dbReference type="Proteomes" id="UP000017837">
    <property type="component" value="Unassembled WGS sequence"/>
</dbReference>
<dbReference type="PATRIC" id="fig|1121022.4.peg.4098"/>
<keyword evidence="2" id="KW-1185">Reference proteome</keyword>
<dbReference type="AlphaFoldDB" id="V4NPN4"/>
<gene>
    <name evidence="1" type="ORF">ABENE_20000</name>
</gene>
<comment type="caution">
    <text evidence="1">The sequence shown here is derived from an EMBL/GenBank/DDBJ whole genome shotgun (WGS) entry which is preliminary data.</text>
</comment>
<protein>
    <submittedName>
        <fullName evidence="1">Uncharacterized protein</fullName>
    </submittedName>
</protein>
<sequence length="69" mass="7820">MRRGERVARLGHFVSDLHRQVSPIDMRLMSQVMLAEKQSRDDKGGHDVHRKRMGFASGMTLAIVRSSDA</sequence>
<evidence type="ECO:0000313" key="2">
    <source>
        <dbReference type="Proteomes" id="UP000017837"/>
    </source>
</evidence>
<dbReference type="EMBL" id="AWGB01000068">
    <property type="protein sequence ID" value="ESQ83757.1"/>
    <property type="molecule type" value="Genomic_DNA"/>
</dbReference>
<organism evidence="1 2">
    <name type="scientific">Asticcacaulis benevestitus DSM 16100 = ATCC BAA-896</name>
    <dbReference type="NCBI Taxonomy" id="1121022"/>
    <lineage>
        <taxon>Bacteria</taxon>
        <taxon>Pseudomonadati</taxon>
        <taxon>Pseudomonadota</taxon>
        <taxon>Alphaproteobacteria</taxon>
        <taxon>Caulobacterales</taxon>
        <taxon>Caulobacteraceae</taxon>
        <taxon>Asticcacaulis</taxon>
    </lineage>
</organism>
<evidence type="ECO:0000313" key="1">
    <source>
        <dbReference type="EMBL" id="ESQ83757.1"/>
    </source>
</evidence>
<proteinExistence type="predicted"/>
<reference evidence="1 2" key="1">
    <citation type="journal article" date="2014" name="Nature">
        <title>Sequential evolution of bacterial morphology by co-option of a developmental regulator.</title>
        <authorList>
            <person name="Jiang C."/>
            <person name="Brown P.J."/>
            <person name="Ducret A."/>
            <person name="Brun Y.V."/>
        </authorList>
    </citation>
    <scope>NUCLEOTIDE SEQUENCE [LARGE SCALE GENOMIC DNA]</scope>
    <source>
        <strain evidence="1 2">DSM 16100</strain>
    </source>
</reference>
<name>V4NPN4_9CAUL</name>
<accession>V4NPN4</accession>